<dbReference type="InterPro" id="IPR008325">
    <property type="entry name" value="EipA-like"/>
</dbReference>
<name>A0A2T5MJP7_9GAMM</name>
<dbReference type="EMBL" id="QANS01000001">
    <property type="protein sequence ID" value="PTU32797.1"/>
    <property type="molecule type" value="Genomic_DNA"/>
</dbReference>
<gene>
    <name evidence="2" type="ORF">CJD38_01380</name>
</gene>
<dbReference type="RefSeq" id="WP_107938505.1">
    <property type="nucleotide sequence ID" value="NZ_QANS01000001.1"/>
</dbReference>
<accession>A0A2T5MJP7</accession>
<organism evidence="2 3">
    <name type="scientific">Stenotrophobium rhamnosiphilum</name>
    <dbReference type="NCBI Taxonomy" id="2029166"/>
    <lineage>
        <taxon>Bacteria</taxon>
        <taxon>Pseudomonadati</taxon>
        <taxon>Pseudomonadota</taxon>
        <taxon>Gammaproteobacteria</taxon>
        <taxon>Nevskiales</taxon>
        <taxon>Nevskiaceae</taxon>
        <taxon>Stenotrophobium</taxon>
    </lineage>
</organism>
<reference evidence="2 3" key="1">
    <citation type="submission" date="2018-04" db="EMBL/GenBank/DDBJ databases">
        <title>Novel species isolated from glacier.</title>
        <authorList>
            <person name="Liu Q."/>
            <person name="Xin Y.-H."/>
        </authorList>
    </citation>
    <scope>NUCLEOTIDE SEQUENCE [LARGE SCALE GENOMIC DNA]</scope>
    <source>
        <strain evidence="2 3">GT1R17</strain>
    </source>
</reference>
<sequence>MRKTLPVGLLTSLLLSACVTQQPIDSRAEISAPTAPASASPAATNTADHAISNETYSAQELISTANHAFGDTSEGLAKAIEKAFSDFGSPNAYIIGDEGSGAMVVGLRYGKGTLHYKGGDSMPVYWQGPSIGWDFGGNASKVFTLVYNLRSTYDLFQRYPAVDGSLYVVAGVGMNYQRVGDVTLAPIRTGVGLRAGASLGYVNYTRTSTVNPF</sequence>
<evidence type="ECO:0000256" key="1">
    <source>
        <dbReference type="SAM" id="SignalP"/>
    </source>
</evidence>
<keyword evidence="1" id="KW-0732">Signal</keyword>
<evidence type="ECO:0000313" key="2">
    <source>
        <dbReference type="EMBL" id="PTU32797.1"/>
    </source>
</evidence>
<dbReference type="PROSITE" id="PS51257">
    <property type="entry name" value="PROKAR_LIPOPROTEIN"/>
    <property type="match status" value="1"/>
</dbReference>
<dbReference type="OrthoDB" id="9796051at2"/>
<dbReference type="Pfam" id="PF06577">
    <property type="entry name" value="EipA"/>
    <property type="match status" value="1"/>
</dbReference>
<keyword evidence="3" id="KW-1185">Reference proteome</keyword>
<dbReference type="AlphaFoldDB" id="A0A2T5MJP7"/>
<comment type="caution">
    <text evidence="2">The sequence shown here is derived from an EMBL/GenBank/DDBJ whole genome shotgun (WGS) entry which is preliminary data.</text>
</comment>
<feature type="signal peptide" evidence="1">
    <location>
        <begin position="1"/>
        <end position="21"/>
    </location>
</feature>
<dbReference type="PIRSF" id="PIRSF033924">
    <property type="entry name" value="UCP033924"/>
    <property type="match status" value="1"/>
</dbReference>
<proteinExistence type="predicted"/>
<feature type="chain" id="PRO_5015556461" evidence="1">
    <location>
        <begin position="22"/>
        <end position="213"/>
    </location>
</feature>
<protein>
    <submittedName>
        <fullName evidence="2">DUF1134 domain-containing protein</fullName>
    </submittedName>
</protein>
<evidence type="ECO:0000313" key="3">
    <source>
        <dbReference type="Proteomes" id="UP000244248"/>
    </source>
</evidence>
<dbReference type="Proteomes" id="UP000244248">
    <property type="component" value="Unassembled WGS sequence"/>
</dbReference>